<dbReference type="RefSeq" id="WP_188683852.1">
    <property type="nucleotide sequence ID" value="NZ_BMKX01000001.1"/>
</dbReference>
<sequence>MNQKLDGMRPRFSHWVTALAPSVFSSVMATGIIGLGLVLSGFIALGQVFSLLAVVMFLGLLGVLTIRAVQHPAAMLLDILNPAVGFGFFTIVAAANVLALGLAVLNMPGAALTAMIFGALLWAAATYAIPAGLVLHERPEPALTLANGSWFLWVVATQSVAGGLAHHTYLGSWTPMLSLGIWLLGCALYLLTATLVTVRMIRYPNRAETLSPTYWIFMGATAISVLTGSQLLGLANSGEIPQWLQANIAFTTLALLSIGLWFIPLLIIFGIWRHVMHRHPVSYETGLWAIVFPLGMLSTACLSLGSIPDFTALFALGQILIWVAVAAWAGTTALWVARMKQPA</sequence>
<comment type="similarity">
    <text evidence="2">Belongs to the tellurite-resistance/dicarboxylate transporter (TDT) family.</text>
</comment>
<organism evidence="9 10">
    <name type="scientific">Glutamicibacter ardleyensis</name>
    <dbReference type="NCBI Taxonomy" id="225894"/>
    <lineage>
        <taxon>Bacteria</taxon>
        <taxon>Bacillati</taxon>
        <taxon>Actinomycetota</taxon>
        <taxon>Actinomycetes</taxon>
        <taxon>Micrococcales</taxon>
        <taxon>Micrococcaceae</taxon>
        <taxon>Glutamicibacter</taxon>
    </lineage>
</organism>
<accession>A0ABQ2DAJ4</accession>
<evidence type="ECO:0000313" key="10">
    <source>
        <dbReference type="Proteomes" id="UP000606115"/>
    </source>
</evidence>
<evidence type="ECO:0000256" key="8">
    <source>
        <dbReference type="SAM" id="Phobius"/>
    </source>
</evidence>
<dbReference type="Pfam" id="PF03595">
    <property type="entry name" value="SLAC1"/>
    <property type="match status" value="1"/>
</dbReference>
<evidence type="ECO:0000313" key="9">
    <source>
        <dbReference type="EMBL" id="GGJ51604.1"/>
    </source>
</evidence>
<keyword evidence="7 8" id="KW-0472">Membrane</keyword>
<evidence type="ECO:0000256" key="5">
    <source>
        <dbReference type="ARBA" id="ARBA00022692"/>
    </source>
</evidence>
<keyword evidence="4" id="KW-1003">Cell membrane</keyword>
<gene>
    <name evidence="9" type="ORF">GCM10007173_07720</name>
</gene>
<feature type="transmembrane region" description="Helical" evidence="8">
    <location>
        <begin position="287"/>
        <end position="307"/>
    </location>
</feature>
<name>A0ABQ2DAJ4_9MICC</name>
<dbReference type="CDD" id="cd09319">
    <property type="entry name" value="TDT_like_1"/>
    <property type="match status" value="1"/>
</dbReference>
<feature type="transmembrane region" description="Helical" evidence="8">
    <location>
        <begin position="213"/>
        <end position="233"/>
    </location>
</feature>
<comment type="caution">
    <text evidence="9">The sequence shown here is derived from an EMBL/GenBank/DDBJ whole genome shotgun (WGS) entry which is preliminary data.</text>
</comment>
<feature type="transmembrane region" description="Helical" evidence="8">
    <location>
        <begin position="44"/>
        <end position="67"/>
    </location>
</feature>
<evidence type="ECO:0000256" key="6">
    <source>
        <dbReference type="ARBA" id="ARBA00022989"/>
    </source>
</evidence>
<feature type="transmembrane region" description="Helical" evidence="8">
    <location>
        <begin position="150"/>
        <end position="169"/>
    </location>
</feature>
<feature type="transmembrane region" description="Helical" evidence="8">
    <location>
        <begin position="12"/>
        <end position="38"/>
    </location>
</feature>
<keyword evidence="5 8" id="KW-0812">Transmembrane</keyword>
<keyword evidence="3" id="KW-0813">Transport</keyword>
<dbReference type="InterPro" id="IPR051629">
    <property type="entry name" value="Sulfite_efflux_TDT"/>
</dbReference>
<reference evidence="10" key="1">
    <citation type="journal article" date="2019" name="Int. J. Syst. Evol. Microbiol.">
        <title>The Global Catalogue of Microorganisms (GCM) 10K type strain sequencing project: providing services to taxonomists for standard genome sequencing and annotation.</title>
        <authorList>
            <consortium name="The Broad Institute Genomics Platform"/>
            <consortium name="The Broad Institute Genome Sequencing Center for Infectious Disease"/>
            <person name="Wu L."/>
            <person name="Ma J."/>
        </authorList>
    </citation>
    <scope>NUCLEOTIDE SEQUENCE [LARGE SCALE GENOMIC DNA]</scope>
    <source>
        <strain evidence="10">CGMCC 1.3685</strain>
    </source>
</reference>
<dbReference type="InterPro" id="IPR004695">
    <property type="entry name" value="SLAC1/Mae1/Ssu1/TehA"/>
</dbReference>
<evidence type="ECO:0000256" key="3">
    <source>
        <dbReference type="ARBA" id="ARBA00022448"/>
    </source>
</evidence>
<feature type="transmembrane region" description="Helical" evidence="8">
    <location>
        <begin position="79"/>
        <end position="104"/>
    </location>
</feature>
<dbReference type="Gene3D" id="1.50.10.150">
    <property type="entry name" value="Voltage-dependent anion channel"/>
    <property type="match status" value="1"/>
</dbReference>
<dbReference type="Proteomes" id="UP000606115">
    <property type="component" value="Unassembled WGS sequence"/>
</dbReference>
<keyword evidence="6 8" id="KW-1133">Transmembrane helix</keyword>
<feature type="transmembrane region" description="Helical" evidence="8">
    <location>
        <begin position="181"/>
        <end position="201"/>
    </location>
</feature>
<protein>
    <submittedName>
        <fullName evidence="9">Tellurite resistance protein permease</fullName>
    </submittedName>
</protein>
<dbReference type="PANTHER" id="PTHR31686:SF1">
    <property type="entry name" value="SULFITE EFFLUX PUMP SSU1"/>
    <property type="match status" value="1"/>
</dbReference>
<evidence type="ECO:0000256" key="7">
    <source>
        <dbReference type="ARBA" id="ARBA00023136"/>
    </source>
</evidence>
<dbReference type="InterPro" id="IPR038665">
    <property type="entry name" value="Voltage-dep_anion_channel_sf"/>
</dbReference>
<evidence type="ECO:0000256" key="2">
    <source>
        <dbReference type="ARBA" id="ARBA00008566"/>
    </source>
</evidence>
<dbReference type="EMBL" id="BMKX01000001">
    <property type="protein sequence ID" value="GGJ51604.1"/>
    <property type="molecule type" value="Genomic_DNA"/>
</dbReference>
<feature type="transmembrane region" description="Helical" evidence="8">
    <location>
        <begin position="313"/>
        <end position="337"/>
    </location>
</feature>
<proteinExistence type="inferred from homology"/>
<feature type="transmembrane region" description="Helical" evidence="8">
    <location>
        <begin position="110"/>
        <end position="129"/>
    </location>
</feature>
<dbReference type="PANTHER" id="PTHR31686">
    <property type="match status" value="1"/>
</dbReference>
<evidence type="ECO:0000256" key="4">
    <source>
        <dbReference type="ARBA" id="ARBA00022475"/>
    </source>
</evidence>
<feature type="transmembrane region" description="Helical" evidence="8">
    <location>
        <begin position="253"/>
        <end position="275"/>
    </location>
</feature>
<keyword evidence="10" id="KW-1185">Reference proteome</keyword>
<dbReference type="GeneID" id="303303165"/>
<evidence type="ECO:0000256" key="1">
    <source>
        <dbReference type="ARBA" id="ARBA00004651"/>
    </source>
</evidence>
<comment type="subcellular location">
    <subcellularLocation>
        <location evidence="1">Cell membrane</location>
        <topology evidence="1">Multi-pass membrane protein</topology>
    </subcellularLocation>
</comment>